<keyword evidence="2" id="KW-1185">Reference proteome</keyword>
<dbReference type="AlphaFoldDB" id="A0A2N0Z9F2"/>
<evidence type="ECO:0000313" key="1">
    <source>
        <dbReference type="EMBL" id="PKG26148.1"/>
    </source>
</evidence>
<protein>
    <submittedName>
        <fullName evidence="1">Uncharacterized protein</fullName>
    </submittedName>
</protein>
<sequence>MMSKLYLKLVPMEDKRMEFSVNFHRVSELCCELQLVDRRVTDIIRKITNELSGINIRTDEDADRAMKVLRKYVVFE</sequence>
<dbReference type="RefSeq" id="WP_066192477.1">
    <property type="nucleotide sequence ID" value="NZ_PISD01000076.1"/>
</dbReference>
<reference evidence="1 2" key="1">
    <citation type="journal article" date="2010" name="Int. J. Syst. Evol. Microbiol.">
        <title>Bacillus horneckiae sp. nov., isolated from a spacecraft-assembly clean room.</title>
        <authorList>
            <person name="Vaishampayan P."/>
            <person name="Probst A."/>
            <person name="Krishnamurthi S."/>
            <person name="Ghosh S."/>
            <person name="Osman S."/>
            <person name="McDowall A."/>
            <person name="Ruckmani A."/>
            <person name="Mayilraj S."/>
            <person name="Venkateswaran K."/>
        </authorList>
    </citation>
    <scope>NUCLEOTIDE SEQUENCE [LARGE SCALE GENOMIC DNA]</scope>
    <source>
        <strain evidence="2">1PO1SC</strain>
    </source>
</reference>
<gene>
    <name evidence="1" type="ORF">CWS20_25380</name>
</gene>
<accession>A0A2N0Z9F2</accession>
<organism evidence="1 2">
    <name type="scientific">Cytobacillus horneckiae</name>
    <dbReference type="NCBI Taxonomy" id="549687"/>
    <lineage>
        <taxon>Bacteria</taxon>
        <taxon>Bacillati</taxon>
        <taxon>Bacillota</taxon>
        <taxon>Bacilli</taxon>
        <taxon>Bacillales</taxon>
        <taxon>Bacillaceae</taxon>
        <taxon>Cytobacillus</taxon>
    </lineage>
</organism>
<proteinExistence type="predicted"/>
<name>A0A2N0Z9F2_9BACI</name>
<comment type="caution">
    <text evidence="1">The sequence shown here is derived from an EMBL/GenBank/DDBJ whole genome shotgun (WGS) entry which is preliminary data.</text>
</comment>
<dbReference type="EMBL" id="PISD01000076">
    <property type="protein sequence ID" value="PKG26148.1"/>
    <property type="molecule type" value="Genomic_DNA"/>
</dbReference>
<dbReference type="Proteomes" id="UP000233343">
    <property type="component" value="Unassembled WGS sequence"/>
</dbReference>
<evidence type="ECO:0000313" key="2">
    <source>
        <dbReference type="Proteomes" id="UP000233343"/>
    </source>
</evidence>